<dbReference type="InterPro" id="IPR001791">
    <property type="entry name" value="Laminin_G"/>
</dbReference>
<evidence type="ECO:0008006" key="8">
    <source>
        <dbReference type="Google" id="ProtNLM"/>
    </source>
</evidence>
<feature type="domain" description="Laminin G" evidence="4">
    <location>
        <begin position="532"/>
        <end position="725"/>
    </location>
</feature>
<reference evidence="6 7" key="1">
    <citation type="submission" date="2018-04" db="EMBL/GenBank/DDBJ databases">
        <title>The genome of golden apple snail Pomacea canaliculata provides insight into stress tolerance and invasive adaptation.</title>
        <authorList>
            <person name="Liu C."/>
            <person name="Liu B."/>
            <person name="Ren Y."/>
            <person name="Zhang Y."/>
            <person name="Wang H."/>
            <person name="Li S."/>
            <person name="Jiang F."/>
            <person name="Yin L."/>
            <person name="Zhang G."/>
            <person name="Qian W."/>
            <person name="Fan W."/>
        </authorList>
    </citation>
    <scope>NUCLEOTIDE SEQUENCE [LARGE SCALE GENOMIC DNA]</scope>
    <source>
        <strain evidence="6">SZHN2017</strain>
        <tissue evidence="6">Muscle</tissue>
    </source>
</reference>
<accession>A0A2T7Q0R1</accession>
<dbReference type="InterPro" id="IPR013320">
    <property type="entry name" value="ConA-like_dom_sf"/>
</dbReference>
<dbReference type="InterPro" id="IPR036383">
    <property type="entry name" value="TSP1_rpt_sf"/>
</dbReference>
<dbReference type="InterPro" id="IPR052065">
    <property type="entry name" value="Compl_asym_regulator"/>
</dbReference>
<keyword evidence="7" id="KW-1185">Reference proteome</keyword>
<comment type="caution">
    <text evidence="3">Lacks conserved residue(s) required for the propagation of feature annotation.</text>
</comment>
<proteinExistence type="predicted"/>
<name>A0A2T7Q0R1_POMCA</name>
<sequence>MTVLVALDVTTTVIVTIDVVSMAAYGDGLEEAEAYLRAVHKSYPILKQDCFIDHCTFADVKKIIKESSTSDKYWSSLACVKYKGACPMDGSWGDWGVWGDCSVRCGAGTRSRTRTCDKPPPQFGGHVCLGLWVEQQTCIQRNCPFSVADTFTEWTEWSSCSSPCDSYGTQFSTRVCLKHGGCNMNGVLTPFINRTRPCFKGPCSQHGGWSLWTDWTDCSARCGTGRQSRLRLCDSPYPTGGLNCDGHPLDFKVCTGTRCSMEPSISALKAKIHEGMSKTILAEDVTLGVNDEFLTGPLNSLAERLYLSWTSWSHCTASCGGGQRMRTRHCEPHIPLIVQSKCEGEVVQEQFCNIHVCPVSGGWTQWLPWTPCSTTCGIGQRHRYRECSSPLPKNGGFCPGDSSRVETCVQPACPEGTSWSHWSEWSMCSESCGGGLRMRERSRQKILTPSNELTEPERIEEKLPCNTQPCPENGGWATWGEWSKCSAACGMGYRERDRTCTDPAPMQGGAACIGPGTDVTHCYSGPCRDEDDQAIHLDPTSWLHYPPYNRPEKYLAIYLHFKPISSNGMILHRHRKCSDNDNTEEDGKHEANEETNLNDFDVCRVLVDVQLKDEKPMLRVHVNDVSLTITSNVSLALGKWHELLVEVLSSGASLRVNDRERVEAIYPKTVNIDLDFDAYMTIGFVNNQSYGFTGSICTLSVNFRTLELFASTDWEGQGIAINRHSVSVENINPIVQMPHLHGIYYSSLRLPKAEQLSLQVTVAVDEPDGLLMYVPGEKESSFLSLGLRKAKMDVCLQCGYQPVCHLTEPFKVHQWYHVAVTVDKQEVELRVDQGKAAQFTCSGSPFVPRHYIHIGGRDAEHWRAVEHITNYTKGFFGAIGSLLLNGQSVSFKHDPILSRDGRLNPYGFSKASRITPVFEHKSSIVSLHCEIDPSEGKEERVHVMWLYSDTIIRPSALVEIIEPVGEPNKIGTLLMQPEGHKEGLYSCLISRDGRLVLTHVYPLFRQATSTGHILICLGLRKRPPKFMDENATLLQKEVELTSDTETTTTTFESHHLAITPGVVSRQSMTVRDDMRRLSQDRRSSYSQKCPPEPVTYTKYSCDIMPNADNVWPDSTEGFQNVEASYKGIPEDDSQFYFNIRGGMPSRRSFILRNHRVWPGKDYAANYKQNLSLCQCPPELVTCTDMESTSDAISSRETVCPDSAVGFENAKVLHAGGQSAFRITPGVGSRRSLTVRNDLVGPGKDRRTTSSQNARFCKYPQEPVINNDTQYSCDTMSLTETVWPDSERGYENAEASHVGIQGGKNQYALRIQKQDFNNVSQPANASNLRRRLSSMVDFSIHGMSSPDIVATTNPSRQMNNPSRTLMKQSSLWRMTVGTSRRKNAYWRTTIGTCVMPSGSIAATRASNMKRSSGRRLGKDSSQSAISSICNRGICFPKLLRQQTYIHSNSKIRFLEFL</sequence>
<evidence type="ECO:0000313" key="7">
    <source>
        <dbReference type="Proteomes" id="UP000245119"/>
    </source>
</evidence>
<dbReference type="Proteomes" id="UP000245119">
    <property type="component" value="Linkage Group LG1"/>
</dbReference>
<dbReference type="SMART" id="SM00282">
    <property type="entry name" value="LamG"/>
    <property type="match status" value="2"/>
</dbReference>
<evidence type="ECO:0000256" key="3">
    <source>
        <dbReference type="PROSITE-ProRule" id="PRU00122"/>
    </source>
</evidence>
<dbReference type="PROSITE" id="PS50025">
    <property type="entry name" value="LAM_G_DOMAIN"/>
    <property type="match status" value="2"/>
</dbReference>
<dbReference type="Gene3D" id="2.20.100.10">
    <property type="entry name" value="Thrombospondin type-1 (TSP1) repeat"/>
    <property type="match status" value="7"/>
</dbReference>
<dbReference type="InterPro" id="IPR000884">
    <property type="entry name" value="TSP1_rpt"/>
</dbReference>
<keyword evidence="1" id="KW-0677">Repeat</keyword>
<dbReference type="Pfam" id="PF00054">
    <property type="entry name" value="Laminin_G_1"/>
    <property type="match status" value="1"/>
</dbReference>
<evidence type="ECO:0000259" key="4">
    <source>
        <dbReference type="PROSITE" id="PS50025"/>
    </source>
</evidence>
<feature type="domain" description="Laminin G" evidence="4">
    <location>
        <begin position="737"/>
        <end position="929"/>
    </location>
</feature>
<dbReference type="EMBL" id="PZQS01000001">
    <property type="protein sequence ID" value="PVD39248.1"/>
    <property type="molecule type" value="Genomic_DNA"/>
</dbReference>
<dbReference type="FunFam" id="2.20.100.10:FF:000001">
    <property type="entry name" value="semaphorin-5A isoform X1"/>
    <property type="match status" value="5"/>
</dbReference>
<comment type="caution">
    <text evidence="6">The sequence shown here is derived from an EMBL/GenBank/DDBJ whole genome shotgun (WGS) entry which is preliminary data.</text>
</comment>
<dbReference type="CDD" id="cd00110">
    <property type="entry name" value="LamG"/>
    <property type="match status" value="2"/>
</dbReference>
<evidence type="ECO:0000256" key="1">
    <source>
        <dbReference type="ARBA" id="ARBA00022737"/>
    </source>
</evidence>
<dbReference type="SMART" id="SM00209">
    <property type="entry name" value="TSP1"/>
    <property type="match status" value="7"/>
</dbReference>
<dbReference type="SUPFAM" id="SSF49899">
    <property type="entry name" value="Concanavalin A-like lectins/glucanases"/>
    <property type="match status" value="2"/>
</dbReference>
<evidence type="ECO:0000259" key="5">
    <source>
        <dbReference type="PROSITE" id="PS50835"/>
    </source>
</evidence>
<dbReference type="PANTHER" id="PTHR22906">
    <property type="entry name" value="PROPERDIN"/>
    <property type="match status" value="1"/>
</dbReference>
<keyword evidence="2" id="KW-1015">Disulfide bond</keyword>
<dbReference type="Pfam" id="PF02210">
    <property type="entry name" value="Laminin_G_2"/>
    <property type="match status" value="1"/>
</dbReference>
<dbReference type="STRING" id="400727.A0A2T7Q0R1"/>
<dbReference type="OrthoDB" id="10062639at2759"/>
<evidence type="ECO:0000256" key="2">
    <source>
        <dbReference type="ARBA" id="ARBA00023157"/>
    </source>
</evidence>
<dbReference type="SUPFAM" id="SSF82895">
    <property type="entry name" value="TSP-1 type 1 repeat"/>
    <property type="match status" value="7"/>
</dbReference>
<evidence type="ECO:0000313" key="6">
    <source>
        <dbReference type="EMBL" id="PVD39248.1"/>
    </source>
</evidence>
<organism evidence="6 7">
    <name type="scientific">Pomacea canaliculata</name>
    <name type="common">Golden apple snail</name>
    <dbReference type="NCBI Taxonomy" id="400727"/>
    <lineage>
        <taxon>Eukaryota</taxon>
        <taxon>Metazoa</taxon>
        <taxon>Spiralia</taxon>
        <taxon>Lophotrochozoa</taxon>
        <taxon>Mollusca</taxon>
        <taxon>Gastropoda</taxon>
        <taxon>Caenogastropoda</taxon>
        <taxon>Architaenioglossa</taxon>
        <taxon>Ampullarioidea</taxon>
        <taxon>Ampullariidae</taxon>
        <taxon>Pomacea</taxon>
    </lineage>
</organism>
<dbReference type="PROSITE" id="PS50092">
    <property type="entry name" value="TSP1"/>
    <property type="match status" value="7"/>
</dbReference>
<dbReference type="Gene3D" id="2.60.120.200">
    <property type="match status" value="2"/>
</dbReference>
<dbReference type="Pfam" id="PF00090">
    <property type="entry name" value="TSP_1"/>
    <property type="match status" value="7"/>
</dbReference>
<feature type="domain" description="Ig-like" evidence="5">
    <location>
        <begin position="905"/>
        <end position="998"/>
    </location>
</feature>
<dbReference type="PROSITE" id="PS50835">
    <property type="entry name" value="IG_LIKE"/>
    <property type="match status" value="1"/>
</dbReference>
<dbReference type="InterPro" id="IPR007110">
    <property type="entry name" value="Ig-like_dom"/>
</dbReference>
<gene>
    <name evidence="6" type="ORF">C0Q70_01876</name>
</gene>
<protein>
    <recommendedName>
        <fullName evidence="8">Ig-like domain-containing protein</fullName>
    </recommendedName>
</protein>